<reference evidence="1" key="1">
    <citation type="submission" date="2020-07" db="EMBL/GenBank/DDBJ databases">
        <authorList>
            <person name="Nazaruddin N."/>
        </authorList>
    </citation>
    <scope>NUCLEOTIDE SEQUENCE</scope>
</reference>
<sequence>TKSSTKCEKKYSTKQFVKCFQLLKRKEKDRREQARIEKDYKHF</sequence>
<proteinExistence type="predicted"/>
<organism evidence="1 2">
    <name type="scientific">Heterotrigona itama</name>
    <dbReference type="NCBI Taxonomy" id="395501"/>
    <lineage>
        <taxon>Eukaryota</taxon>
        <taxon>Metazoa</taxon>
        <taxon>Ecdysozoa</taxon>
        <taxon>Arthropoda</taxon>
        <taxon>Hexapoda</taxon>
        <taxon>Insecta</taxon>
        <taxon>Pterygota</taxon>
        <taxon>Neoptera</taxon>
        <taxon>Endopterygota</taxon>
        <taxon>Hymenoptera</taxon>
        <taxon>Apocrita</taxon>
        <taxon>Aculeata</taxon>
        <taxon>Apoidea</taxon>
        <taxon>Anthophila</taxon>
        <taxon>Apidae</taxon>
        <taxon>Heterotrigona</taxon>
    </lineage>
</organism>
<evidence type="ECO:0000313" key="1">
    <source>
        <dbReference type="EMBL" id="CAD1468502.1"/>
    </source>
</evidence>
<keyword evidence="2" id="KW-1185">Reference proteome</keyword>
<dbReference type="Proteomes" id="UP000752696">
    <property type="component" value="Unassembled WGS sequence"/>
</dbReference>
<name>A0A6V7GTH9_9HYME</name>
<protein>
    <submittedName>
        <fullName evidence="1">Uncharacterized protein</fullName>
    </submittedName>
</protein>
<comment type="caution">
    <text evidence="1">The sequence shown here is derived from an EMBL/GenBank/DDBJ whole genome shotgun (WGS) entry which is preliminary data.</text>
</comment>
<gene>
    <name evidence="1" type="ORF">MHI_LOCUS50939</name>
</gene>
<feature type="non-terminal residue" evidence="1">
    <location>
        <position position="1"/>
    </location>
</feature>
<dbReference type="AlphaFoldDB" id="A0A6V7GTH9"/>
<accession>A0A6V7GTH9</accession>
<dbReference type="EMBL" id="CAJDYZ010000673">
    <property type="protein sequence ID" value="CAD1468502.1"/>
    <property type="molecule type" value="Genomic_DNA"/>
</dbReference>
<feature type="non-terminal residue" evidence="1">
    <location>
        <position position="43"/>
    </location>
</feature>
<evidence type="ECO:0000313" key="2">
    <source>
        <dbReference type="Proteomes" id="UP000752696"/>
    </source>
</evidence>